<proteinExistence type="predicted"/>
<name>R9GYH5_9SPHI</name>
<keyword evidence="2" id="KW-1185">Reference proteome</keyword>
<sequence>MAVGIGASFSKKIHFADFLGVFFNFWFLDDGSCDLFFVAEVGVDAFGAEFD</sequence>
<dbReference type="EMBL" id="AQPN01000100">
    <property type="protein sequence ID" value="EOR94034.1"/>
    <property type="molecule type" value="Genomic_DNA"/>
</dbReference>
<accession>R9GYH5</accession>
<dbReference type="STRING" id="1150600.ADIARSV_2868"/>
<gene>
    <name evidence="1" type="ORF">ADIARSV_2868</name>
</gene>
<reference evidence="1 2" key="1">
    <citation type="journal article" date="2013" name="Genome Announc.">
        <title>Draft Genome Sequence of Arcticibacter svalbardensis Strain MN12-7T, a Member of the Family Sphingobacteriaceae Isolated from an Arctic Soil Sample.</title>
        <authorList>
            <person name="Shivaji S."/>
            <person name="Ara S."/>
            <person name="Prasad S."/>
            <person name="Manasa B.P."/>
            <person name="Begum Z."/>
            <person name="Singh A."/>
            <person name="Kumar Pinnaka A."/>
        </authorList>
    </citation>
    <scope>NUCLEOTIDE SEQUENCE [LARGE SCALE GENOMIC DNA]</scope>
    <source>
        <strain evidence="1 2">MN12-7</strain>
    </source>
</reference>
<comment type="caution">
    <text evidence="1">The sequence shown here is derived from an EMBL/GenBank/DDBJ whole genome shotgun (WGS) entry which is preliminary data.</text>
</comment>
<evidence type="ECO:0000313" key="1">
    <source>
        <dbReference type="EMBL" id="EOR94034.1"/>
    </source>
</evidence>
<dbReference type="Proteomes" id="UP000014174">
    <property type="component" value="Unassembled WGS sequence"/>
</dbReference>
<organism evidence="1 2">
    <name type="scientific">Arcticibacter svalbardensis MN12-7</name>
    <dbReference type="NCBI Taxonomy" id="1150600"/>
    <lineage>
        <taxon>Bacteria</taxon>
        <taxon>Pseudomonadati</taxon>
        <taxon>Bacteroidota</taxon>
        <taxon>Sphingobacteriia</taxon>
        <taxon>Sphingobacteriales</taxon>
        <taxon>Sphingobacteriaceae</taxon>
        <taxon>Arcticibacter</taxon>
    </lineage>
</organism>
<dbReference type="AlphaFoldDB" id="R9GYH5"/>
<protein>
    <submittedName>
        <fullName evidence="1">Uncharacterized protein</fullName>
    </submittedName>
</protein>
<evidence type="ECO:0000313" key="2">
    <source>
        <dbReference type="Proteomes" id="UP000014174"/>
    </source>
</evidence>